<comment type="similarity">
    <text evidence="11 12">Belongs to the TonB-dependent receptor family.</text>
</comment>
<evidence type="ECO:0000256" key="4">
    <source>
        <dbReference type="ARBA" id="ARBA00022496"/>
    </source>
</evidence>
<evidence type="ECO:0000256" key="9">
    <source>
        <dbReference type="ARBA" id="ARBA00023136"/>
    </source>
</evidence>
<evidence type="ECO:0000256" key="11">
    <source>
        <dbReference type="PROSITE-ProRule" id="PRU01360"/>
    </source>
</evidence>
<dbReference type="Proteomes" id="UP000613768">
    <property type="component" value="Unassembled WGS sequence"/>
</dbReference>
<dbReference type="PANTHER" id="PTHR32552:SF81">
    <property type="entry name" value="TONB-DEPENDENT OUTER MEMBRANE RECEPTOR"/>
    <property type="match status" value="1"/>
</dbReference>
<protein>
    <submittedName>
        <fullName evidence="16">TonB-dependent receptor</fullName>
    </submittedName>
</protein>
<evidence type="ECO:0000256" key="7">
    <source>
        <dbReference type="ARBA" id="ARBA00023065"/>
    </source>
</evidence>
<gene>
    <name evidence="16" type="ORF">IFO71_16545</name>
</gene>
<evidence type="ECO:0000256" key="6">
    <source>
        <dbReference type="ARBA" id="ARBA00023004"/>
    </source>
</evidence>
<dbReference type="SUPFAM" id="SSF56935">
    <property type="entry name" value="Porins"/>
    <property type="match status" value="1"/>
</dbReference>
<dbReference type="RefSeq" id="WP_192030774.1">
    <property type="nucleotide sequence ID" value="NZ_JACYTR010000049.1"/>
</dbReference>
<evidence type="ECO:0000256" key="3">
    <source>
        <dbReference type="ARBA" id="ARBA00022452"/>
    </source>
</evidence>
<evidence type="ECO:0000256" key="5">
    <source>
        <dbReference type="ARBA" id="ARBA00022692"/>
    </source>
</evidence>
<organism evidence="16 17">
    <name type="scientific">Pseudomarimonas arenosa</name>
    <dbReference type="NCBI Taxonomy" id="2774145"/>
    <lineage>
        <taxon>Bacteria</taxon>
        <taxon>Pseudomonadati</taxon>
        <taxon>Pseudomonadota</taxon>
        <taxon>Gammaproteobacteria</taxon>
        <taxon>Lysobacterales</taxon>
        <taxon>Lysobacteraceae</taxon>
        <taxon>Pseudomarimonas</taxon>
    </lineage>
</organism>
<feature type="domain" description="TonB-dependent receptor-like beta-barrel" evidence="14">
    <location>
        <begin position="286"/>
        <end position="757"/>
    </location>
</feature>
<keyword evidence="5 11" id="KW-0812">Transmembrane</keyword>
<comment type="subcellular location">
    <subcellularLocation>
        <location evidence="1 11">Cell outer membrane</location>
        <topology evidence="1 11">Multi-pass membrane protein</topology>
    </subcellularLocation>
</comment>
<keyword evidence="2 11" id="KW-0813">Transport</keyword>
<evidence type="ECO:0000256" key="1">
    <source>
        <dbReference type="ARBA" id="ARBA00004571"/>
    </source>
</evidence>
<evidence type="ECO:0000313" key="16">
    <source>
        <dbReference type="EMBL" id="MBD8527353.1"/>
    </source>
</evidence>
<sequence length="809" mass="88703">MPKLRRSPLSGFTRAPLALSISALLAMQSPMVFAQDEAEAAEARKAKELEELVVTATRRSKSVQEVPLNISAIDGENLREQGVGSLSELGRVVPGLFVLDQGGRSSNQIIVRGLNADPVAASEALGNGSGGTVATYIGEIPLYVDLRMEDLERVEVLLGPQGTLYGAGTLGGAVRYIPRRPEFGASTLEVRGSAYGLSHSDGIGGKLGTTLNLPFNDVLAFRGSLDYLDDPGFIDYNSLVPEPGVSNPNVAGDLTRRKDADDAQIQSARLAFRLKPNDIIDANLTYYFQDQQNGARTINHEVAAGTGRYESAHRYLEPNDRENQLTALEISADLGFAELTSATGYSKYDEVGQRDQTDLLITLEYSYEAFPSFSAFTREEQEDTIFNQELRLVSQGDGPFSWIGGLFYNRLESDASSKEFTPGYSEYLGGGRPDNLEYFSTNSTDLTERAVYGEFAYQFTDQWQVTLGARYYDYELETADAVDFPLFRSVFDGAPPDSILLEPELGGQEDDGTLFKFNTSYQFNDDVMGYFTVSEGYRIGNSNGVAPCPDPLPPNQIACGLPDELQFFPDSTTNYEVGIKSRLLDRRLTLNAALFRVNWDDPQLAGTTDNAALPITLNGEGAKSQGLEVSFNALLTDYWSLRGSYAYTNAQLTEDAPALLNTIIPPGFSPRIDVDGRAGDRLPGSPKHQANLFASHLTELSDGKYLTFNYGISAIGDVFTRTGNRADGEELPGFAVHNASLVLDGINWSVTLYAENLLDKFARTGARSSRPYAQTVSDENGDPVVVRRYYHDVLRPREIGVNFVYYFDL</sequence>
<dbReference type="PROSITE" id="PS52016">
    <property type="entry name" value="TONB_DEPENDENT_REC_3"/>
    <property type="match status" value="1"/>
</dbReference>
<dbReference type="Pfam" id="PF00593">
    <property type="entry name" value="TonB_dep_Rec_b-barrel"/>
    <property type="match status" value="1"/>
</dbReference>
<dbReference type="InterPro" id="IPR036942">
    <property type="entry name" value="Beta-barrel_TonB_sf"/>
</dbReference>
<keyword evidence="8 12" id="KW-0798">TonB box</keyword>
<reference evidence="16 17" key="1">
    <citation type="submission" date="2020-09" db="EMBL/GenBank/DDBJ databases">
        <title>Pseudoxanthomonas sp. CAU 1598 isolated from sand of Yaerae Beach.</title>
        <authorList>
            <person name="Kim W."/>
        </authorList>
    </citation>
    <scope>NUCLEOTIDE SEQUENCE [LARGE SCALE GENOMIC DNA]</scope>
    <source>
        <strain evidence="16 17">CAU 1598</strain>
    </source>
</reference>
<keyword evidence="16" id="KW-0675">Receptor</keyword>
<keyword evidence="7" id="KW-0406">Ion transport</keyword>
<name>A0AAW3ZN03_9GAMM</name>
<dbReference type="Pfam" id="PF07715">
    <property type="entry name" value="Plug"/>
    <property type="match status" value="1"/>
</dbReference>
<dbReference type="GO" id="GO:0009279">
    <property type="term" value="C:cell outer membrane"/>
    <property type="evidence" value="ECO:0007669"/>
    <property type="project" value="UniProtKB-SubCell"/>
</dbReference>
<dbReference type="GO" id="GO:0006826">
    <property type="term" value="P:iron ion transport"/>
    <property type="evidence" value="ECO:0007669"/>
    <property type="project" value="UniProtKB-KW"/>
</dbReference>
<evidence type="ECO:0000256" key="12">
    <source>
        <dbReference type="RuleBase" id="RU003357"/>
    </source>
</evidence>
<keyword evidence="10 11" id="KW-0998">Cell outer membrane</keyword>
<feature type="chain" id="PRO_5043464454" evidence="13">
    <location>
        <begin position="35"/>
        <end position="809"/>
    </location>
</feature>
<dbReference type="CDD" id="cd01347">
    <property type="entry name" value="ligand_gated_channel"/>
    <property type="match status" value="1"/>
</dbReference>
<evidence type="ECO:0000313" key="17">
    <source>
        <dbReference type="Proteomes" id="UP000613768"/>
    </source>
</evidence>
<evidence type="ECO:0000259" key="15">
    <source>
        <dbReference type="Pfam" id="PF07715"/>
    </source>
</evidence>
<dbReference type="Gene3D" id="2.40.170.20">
    <property type="entry name" value="TonB-dependent receptor, beta-barrel domain"/>
    <property type="match status" value="1"/>
</dbReference>
<keyword evidence="13" id="KW-0732">Signal</keyword>
<dbReference type="EMBL" id="JACYTR010000049">
    <property type="protein sequence ID" value="MBD8527353.1"/>
    <property type="molecule type" value="Genomic_DNA"/>
</dbReference>
<accession>A0AAW3ZN03</accession>
<keyword evidence="6" id="KW-0408">Iron</keyword>
<feature type="domain" description="TonB-dependent receptor plug" evidence="15">
    <location>
        <begin position="63"/>
        <end position="173"/>
    </location>
</feature>
<evidence type="ECO:0000256" key="10">
    <source>
        <dbReference type="ARBA" id="ARBA00023237"/>
    </source>
</evidence>
<evidence type="ECO:0000256" key="8">
    <source>
        <dbReference type="ARBA" id="ARBA00023077"/>
    </source>
</evidence>
<keyword evidence="4" id="KW-0410">Iron transport</keyword>
<evidence type="ECO:0000256" key="13">
    <source>
        <dbReference type="SAM" id="SignalP"/>
    </source>
</evidence>
<dbReference type="PANTHER" id="PTHR32552">
    <property type="entry name" value="FERRICHROME IRON RECEPTOR-RELATED"/>
    <property type="match status" value="1"/>
</dbReference>
<proteinExistence type="inferred from homology"/>
<keyword evidence="17" id="KW-1185">Reference proteome</keyword>
<comment type="caution">
    <text evidence="16">The sequence shown here is derived from an EMBL/GenBank/DDBJ whole genome shotgun (WGS) entry which is preliminary data.</text>
</comment>
<feature type="signal peptide" evidence="13">
    <location>
        <begin position="1"/>
        <end position="34"/>
    </location>
</feature>
<dbReference type="InterPro" id="IPR012910">
    <property type="entry name" value="Plug_dom"/>
</dbReference>
<keyword evidence="3 11" id="KW-1134">Transmembrane beta strand</keyword>
<dbReference type="InterPro" id="IPR039426">
    <property type="entry name" value="TonB-dep_rcpt-like"/>
</dbReference>
<dbReference type="InterPro" id="IPR000531">
    <property type="entry name" value="Beta-barrel_TonB"/>
</dbReference>
<dbReference type="AlphaFoldDB" id="A0AAW3ZN03"/>
<evidence type="ECO:0000259" key="14">
    <source>
        <dbReference type="Pfam" id="PF00593"/>
    </source>
</evidence>
<evidence type="ECO:0000256" key="2">
    <source>
        <dbReference type="ARBA" id="ARBA00022448"/>
    </source>
</evidence>
<keyword evidence="9 11" id="KW-0472">Membrane</keyword>